<keyword evidence="1" id="KW-0472">Membrane</keyword>
<reference evidence="2" key="2">
    <citation type="submission" date="2025-09" db="UniProtKB">
        <authorList>
            <consortium name="Ensembl"/>
        </authorList>
    </citation>
    <scope>IDENTIFICATION</scope>
</reference>
<feature type="transmembrane region" description="Helical" evidence="1">
    <location>
        <begin position="84"/>
        <end position="105"/>
    </location>
</feature>
<sequence length="109" mass="12134">MKNIHVLTAADFNPTTRGHNPVPPLSVPQKLYKLLSEVKAEVETVIKTGRQIVQKQQTEQPKELDDRVTALKLLYNQLGAQVGVLKLTSCSALVCSGTFWFLFLFHSIG</sequence>
<keyword evidence="3" id="KW-1185">Reference proteome</keyword>
<evidence type="ECO:0000256" key="1">
    <source>
        <dbReference type="SAM" id="Phobius"/>
    </source>
</evidence>
<name>A0A3B3CH58_ORYME</name>
<protein>
    <submittedName>
        <fullName evidence="2">Uncharacterized protein</fullName>
    </submittedName>
</protein>
<reference evidence="2" key="1">
    <citation type="submission" date="2025-08" db="UniProtKB">
        <authorList>
            <consortium name="Ensembl"/>
        </authorList>
    </citation>
    <scope>IDENTIFICATION</scope>
</reference>
<dbReference type="Ensembl" id="ENSOMET00000025505.1">
    <property type="protein sequence ID" value="ENSOMEP00000016916.1"/>
    <property type="gene ID" value="ENSOMEG00000018578.1"/>
</dbReference>
<evidence type="ECO:0000313" key="2">
    <source>
        <dbReference type="Ensembl" id="ENSOMEP00000016916.1"/>
    </source>
</evidence>
<dbReference type="STRING" id="30732.ENSOMEP00000016916"/>
<proteinExistence type="predicted"/>
<dbReference type="PaxDb" id="30732-ENSOMEP00000016916"/>
<keyword evidence="1" id="KW-0812">Transmembrane</keyword>
<accession>A0A3B3CH58</accession>
<keyword evidence="1" id="KW-1133">Transmembrane helix</keyword>
<dbReference type="AlphaFoldDB" id="A0A3B3CH58"/>
<organism evidence="2 3">
    <name type="scientific">Oryzias melastigma</name>
    <name type="common">Marine medaka</name>
    <dbReference type="NCBI Taxonomy" id="30732"/>
    <lineage>
        <taxon>Eukaryota</taxon>
        <taxon>Metazoa</taxon>
        <taxon>Chordata</taxon>
        <taxon>Craniata</taxon>
        <taxon>Vertebrata</taxon>
        <taxon>Euteleostomi</taxon>
        <taxon>Actinopterygii</taxon>
        <taxon>Neopterygii</taxon>
        <taxon>Teleostei</taxon>
        <taxon>Neoteleostei</taxon>
        <taxon>Acanthomorphata</taxon>
        <taxon>Ovalentaria</taxon>
        <taxon>Atherinomorphae</taxon>
        <taxon>Beloniformes</taxon>
        <taxon>Adrianichthyidae</taxon>
        <taxon>Oryziinae</taxon>
        <taxon>Oryzias</taxon>
    </lineage>
</organism>
<evidence type="ECO:0000313" key="3">
    <source>
        <dbReference type="Proteomes" id="UP000261560"/>
    </source>
</evidence>
<dbReference type="Proteomes" id="UP000261560">
    <property type="component" value="Unplaced"/>
</dbReference>